<dbReference type="PANTHER" id="PTHR30408:SF12">
    <property type="entry name" value="TYPE I RESTRICTION ENZYME MJAVIII SPECIFICITY SUBUNIT"/>
    <property type="match status" value="1"/>
</dbReference>
<dbReference type="GO" id="GO:0016787">
    <property type="term" value="F:hydrolase activity"/>
    <property type="evidence" value="ECO:0007669"/>
    <property type="project" value="UniProtKB-KW"/>
</dbReference>
<keyword evidence="6" id="KW-0378">Hydrolase</keyword>
<evidence type="ECO:0000259" key="5">
    <source>
        <dbReference type="Pfam" id="PF01420"/>
    </source>
</evidence>
<evidence type="ECO:0000313" key="6">
    <source>
        <dbReference type="EMBL" id="MFD1485799.1"/>
    </source>
</evidence>
<dbReference type="Proteomes" id="UP001597252">
    <property type="component" value="Unassembled WGS sequence"/>
</dbReference>
<dbReference type="InterPro" id="IPR000055">
    <property type="entry name" value="Restrct_endonuc_typeI_TRD"/>
</dbReference>
<name>A0ABW4E7B7_9LACO</name>
<dbReference type="PANTHER" id="PTHR30408">
    <property type="entry name" value="TYPE-1 RESTRICTION ENZYME ECOKI SPECIFICITY PROTEIN"/>
    <property type="match status" value="1"/>
</dbReference>
<keyword evidence="6" id="KW-0540">Nuclease</keyword>
<dbReference type="EC" id="3.1.21.-" evidence="6"/>
<dbReference type="SUPFAM" id="SSF116734">
    <property type="entry name" value="DNA methylase specificity domain"/>
    <property type="match status" value="2"/>
</dbReference>
<keyword evidence="6" id="KW-0255">Endonuclease</keyword>
<organism evidence="6 7">
    <name type="scientific">Lacticaseibacillus baoqingensis</name>
    <dbReference type="NCBI Taxonomy" id="2486013"/>
    <lineage>
        <taxon>Bacteria</taxon>
        <taxon>Bacillati</taxon>
        <taxon>Bacillota</taxon>
        <taxon>Bacilli</taxon>
        <taxon>Lactobacillales</taxon>
        <taxon>Lactobacillaceae</taxon>
        <taxon>Lacticaseibacillus</taxon>
    </lineage>
</organism>
<evidence type="ECO:0000256" key="1">
    <source>
        <dbReference type="ARBA" id="ARBA00010923"/>
    </source>
</evidence>
<keyword evidence="7" id="KW-1185">Reference proteome</keyword>
<feature type="coiled-coil region" evidence="4">
    <location>
        <begin position="11"/>
        <end position="38"/>
    </location>
</feature>
<feature type="domain" description="Type I restriction modification DNA specificity" evidence="5">
    <location>
        <begin position="57"/>
        <end position="238"/>
    </location>
</feature>
<dbReference type="Gene3D" id="3.90.220.20">
    <property type="entry name" value="DNA methylase specificity domains"/>
    <property type="match status" value="1"/>
</dbReference>
<feature type="non-terminal residue" evidence="6">
    <location>
        <position position="1"/>
    </location>
</feature>
<dbReference type="InterPro" id="IPR044946">
    <property type="entry name" value="Restrct_endonuc_typeI_TRD_sf"/>
</dbReference>
<proteinExistence type="inferred from homology"/>
<comment type="caution">
    <text evidence="6">The sequence shown here is derived from an EMBL/GenBank/DDBJ whole genome shotgun (WGS) entry which is preliminary data.</text>
</comment>
<evidence type="ECO:0000256" key="2">
    <source>
        <dbReference type="ARBA" id="ARBA00022747"/>
    </source>
</evidence>
<gene>
    <name evidence="6" type="ORF">ACFQ5J_11205</name>
</gene>
<evidence type="ECO:0000256" key="4">
    <source>
        <dbReference type="SAM" id="Coils"/>
    </source>
</evidence>
<accession>A0ABW4E7B7</accession>
<keyword evidence="4" id="KW-0175">Coiled coil</keyword>
<dbReference type="Gene3D" id="1.10.287.1120">
    <property type="entry name" value="Bipartite methylase S protein"/>
    <property type="match status" value="1"/>
</dbReference>
<dbReference type="Pfam" id="PF01420">
    <property type="entry name" value="Methylase_S"/>
    <property type="match status" value="1"/>
</dbReference>
<sequence>FREQVEIVKLLNNFDRTIALHQRKYENLQAVKKELLKRMFASDKNPVPDFRFKGFTDDWEQRKLGDLAEITSASRVHKNEWTSTGVRFLRSSDIVSSFNDVSNTPAFISSDLYSKLIKKSGRPLQGDILITGGGSIGVPYIISQPYPVYFKDADSIWMKQSKSFRSKFMYFFLQSPGYRRYLSQVSHIGTIAHYTIEQVRATPIKLSSINEQRVIEDFLSTLDHTIALHQRKLEDLKQLKKVFLQKLFV</sequence>
<protein>
    <submittedName>
        <fullName evidence="6">Restriction endonuclease subunit S</fullName>
        <ecNumber evidence="6">3.1.21.-</ecNumber>
    </submittedName>
</protein>
<reference evidence="7" key="1">
    <citation type="journal article" date="2019" name="Int. J. Syst. Evol. Microbiol.">
        <title>The Global Catalogue of Microorganisms (GCM) 10K type strain sequencing project: providing services to taxonomists for standard genome sequencing and annotation.</title>
        <authorList>
            <consortium name="The Broad Institute Genomics Platform"/>
            <consortium name="The Broad Institute Genome Sequencing Center for Infectious Disease"/>
            <person name="Wu L."/>
            <person name="Ma J."/>
        </authorList>
    </citation>
    <scope>NUCLEOTIDE SEQUENCE [LARGE SCALE GENOMIC DNA]</scope>
    <source>
        <strain evidence="7">CCM 8903</strain>
    </source>
</reference>
<keyword evidence="2" id="KW-0680">Restriction system</keyword>
<keyword evidence="3" id="KW-0238">DNA-binding</keyword>
<dbReference type="GO" id="GO:0004519">
    <property type="term" value="F:endonuclease activity"/>
    <property type="evidence" value="ECO:0007669"/>
    <property type="project" value="UniProtKB-KW"/>
</dbReference>
<comment type="similarity">
    <text evidence="1">Belongs to the type-I restriction system S methylase family.</text>
</comment>
<evidence type="ECO:0000313" key="7">
    <source>
        <dbReference type="Proteomes" id="UP001597252"/>
    </source>
</evidence>
<dbReference type="RefSeq" id="WP_379896746.1">
    <property type="nucleotide sequence ID" value="NZ_JBHTON010000038.1"/>
</dbReference>
<dbReference type="EMBL" id="JBHTON010000038">
    <property type="protein sequence ID" value="MFD1485799.1"/>
    <property type="molecule type" value="Genomic_DNA"/>
</dbReference>
<dbReference type="InterPro" id="IPR052021">
    <property type="entry name" value="Type-I_RS_S_subunit"/>
</dbReference>
<evidence type="ECO:0000256" key="3">
    <source>
        <dbReference type="ARBA" id="ARBA00023125"/>
    </source>
</evidence>